<sequence>MQEHCKLIWTHNIIQTLGIEIKCPLRKFSEKESIRIKKSHQIHNNIYRENSTNFDHLWNL</sequence>
<dbReference type="Gramene" id="KQL16724">
    <property type="protein sequence ID" value="KQL16724"/>
    <property type="gene ID" value="SETIT_024501mg"/>
</dbReference>
<organism evidence="1 2">
    <name type="scientific">Setaria italica</name>
    <name type="common">Foxtail millet</name>
    <name type="synonym">Panicum italicum</name>
    <dbReference type="NCBI Taxonomy" id="4555"/>
    <lineage>
        <taxon>Eukaryota</taxon>
        <taxon>Viridiplantae</taxon>
        <taxon>Streptophyta</taxon>
        <taxon>Embryophyta</taxon>
        <taxon>Tracheophyta</taxon>
        <taxon>Spermatophyta</taxon>
        <taxon>Magnoliopsida</taxon>
        <taxon>Liliopsida</taxon>
        <taxon>Poales</taxon>
        <taxon>Poaceae</taxon>
        <taxon>PACMAD clade</taxon>
        <taxon>Panicoideae</taxon>
        <taxon>Panicodae</taxon>
        <taxon>Paniceae</taxon>
        <taxon>Cenchrinae</taxon>
        <taxon>Setaria</taxon>
    </lineage>
</organism>
<dbReference type="InParanoid" id="K3ZD68"/>
<name>K3ZD68_SETIT</name>
<dbReference type="AlphaFoldDB" id="K3ZD68"/>
<keyword evidence="2" id="KW-1185">Reference proteome</keyword>
<reference evidence="1" key="2">
    <citation type="submission" date="2018-08" db="UniProtKB">
        <authorList>
            <consortium name="EnsemblPlants"/>
        </authorList>
    </citation>
    <scope>IDENTIFICATION</scope>
    <source>
        <strain evidence="1">Yugu1</strain>
    </source>
</reference>
<reference evidence="2" key="1">
    <citation type="journal article" date="2012" name="Nat. Biotechnol.">
        <title>Reference genome sequence of the model plant Setaria.</title>
        <authorList>
            <person name="Bennetzen J.L."/>
            <person name="Schmutz J."/>
            <person name="Wang H."/>
            <person name="Percifield R."/>
            <person name="Hawkins J."/>
            <person name="Pontaroli A.C."/>
            <person name="Estep M."/>
            <person name="Feng L."/>
            <person name="Vaughn J.N."/>
            <person name="Grimwood J."/>
            <person name="Jenkins J."/>
            <person name="Barry K."/>
            <person name="Lindquist E."/>
            <person name="Hellsten U."/>
            <person name="Deshpande S."/>
            <person name="Wang X."/>
            <person name="Wu X."/>
            <person name="Mitros T."/>
            <person name="Triplett J."/>
            <person name="Yang X."/>
            <person name="Ye C.Y."/>
            <person name="Mauro-Herrera M."/>
            <person name="Wang L."/>
            <person name="Li P."/>
            <person name="Sharma M."/>
            <person name="Sharma R."/>
            <person name="Ronald P.C."/>
            <person name="Panaud O."/>
            <person name="Kellogg E.A."/>
            <person name="Brutnell T.P."/>
            <person name="Doust A.N."/>
            <person name="Tuskan G.A."/>
            <person name="Rokhsar D."/>
            <person name="Devos K.M."/>
        </authorList>
    </citation>
    <scope>NUCLEOTIDE SEQUENCE [LARGE SCALE GENOMIC DNA]</scope>
    <source>
        <strain evidence="2">cv. Yugu1</strain>
    </source>
</reference>
<evidence type="ECO:0000313" key="1">
    <source>
        <dbReference type="EnsemblPlants" id="KQL16724"/>
    </source>
</evidence>
<dbReference type="EMBL" id="AGNK02002044">
    <property type="status" value="NOT_ANNOTATED_CDS"/>
    <property type="molecule type" value="Genomic_DNA"/>
</dbReference>
<proteinExistence type="predicted"/>
<dbReference type="EnsemblPlants" id="KQL16724">
    <property type="protein sequence ID" value="KQL16724"/>
    <property type="gene ID" value="SETIT_024501mg"/>
</dbReference>
<protein>
    <submittedName>
        <fullName evidence="1">Uncharacterized protein</fullName>
    </submittedName>
</protein>
<accession>K3ZD68</accession>
<dbReference type="Proteomes" id="UP000004995">
    <property type="component" value="Unassembled WGS sequence"/>
</dbReference>
<evidence type="ECO:0000313" key="2">
    <source>
        <dbReference type="Proteomes" id="UP000004995"/>
    </source>
</evidence>
<dbReference type="HOGENOM" id="CLU_2946052_0_0_1"/>